<dbReference type="GO" id="GO:0032259">
    <property type="term" value="P:methylation"/>
    <property type="evidence" value="ECO:0007669"/>
    <property type="project" value="UniProtKB-KW"/>
</dbReference>
<evidence type="ECO:0000256" key="2">
    <source>
        <dbReference type="ARBA" id="ARBA00022691"/>
    </source>
</evidence>
<name>A0ABU1V9L3_9BURK</name>
<organism evidence="4 5">
    <name type="scientific">Hydrogenophaga laconesensis</name>
    <dbReference type="NCBI Taxonomy" id="1805971"/>
    <lineage>
        <taxon>Bacteria</taxon>
        <taxon>Pseudomonadati</taxon>
        <taxon>Pseudomonadota</taxon>
        <taxon>Betaproteobacteria</taxon>
        <taxon>Burkholderiales</taxon>
        <taxon>Comamonadaceae</taxon>
        <taxon>Hydrogenophaga</taxon>
    </lineage>
</organism>
<evidence type="ECO:0000313" key="5">
    <source>
        <dbReference type="Proteomes" id="UP001265550"/>
    </source>
</evidence>
<dbReference type="SUPFAM" id="SSF53335">
    <property type="entry name" value="S-adenosyl-L-methionine-dependent methyltransferases"/>
    <property type="match status" value="1"/>
</dbReference>
<protein>
    <submittedName>
        <fullName evidence="4">RNA methylase</fullName>
    </submittedName>
</protein>
<feature type="domain" description="Methyltransferase small" evidence="3">
    <location>
        <begin position="92"/>
        <end position="204"/>
    </location>
</feature>
<keyword evidence="5" id="KW-1185">Reference proteome</keyword>
<dbReference type="InterPro" id="IPR029063">
    <property type="entry name" value="SAM-dependent_MTases_sf"/>
</dbReference>
<dbReference type="RefSeq" id="WP_204733157.1">
    <property type="nucleotide sequence ID" value="NZ_JAVDWE010000004.1"/>
</dbReference>
<dbReference type="EMBL" id="JAVDWE010000004">
    <property type="protein sequence ID" value="MDR7094135.1"/>
    <property type="molecule type" value="Genomic_DNA"/>
</dbReference>
<dbReference type="Pfam" id="PF05175">
    <property type="entry name" value="MTS"/>
    <property type="match status" value="1"/>
</dbReference>
<dbReference type="InterPro" id="IPR002052">
    <property type="entry name" value="DNA_methylase_N6_adenine_CS"/>
</dbReference>
<dbReference type="InterPro" id="IPR007848">
    <property type="entry name" value="Small_mtfrase_dom"/>
</dbReference>
<keyword evidence="1 4" id="KW-0808">Transferase</keyword>
<reference evidence="4 5" key="1">
    <citation type="submission" date="2023-07" db="EMBL/GenBank/DDBJ databases">
        <title>Sorghum-associated microbial communities from plants grown in Nebraska, USA.</title>
        <authorList>
            <person name="Schachtman D."/>
        </authorList>
    </citation>
    <scope>NUCLEOTIDE SEQUENCE [LARGE SCALE GENOMIC DNA]</scope>
    <source>
        <strain evidence="4 5">BE240</strain>
    </source>
</reference>
<dbReference type="GO" id="GO:0008168">
    <property type="term" value="F:methyltransferase activity"/>
    <property type="evidence" value="ECO:0007669"/>
    <property type="project" value="UniProtKB-KW"/>
</dbReference>
<dbReference type="PRINTS" id="PR00507">
    <property type="entry name" value="N12N6MTFRASE"/>
</dbReference>
<dbReference type="Gene3D" id="3.40.50.150">
    <property type="entry name" value="Vaccinia Virus protein VP39"/>
    <property type="match status" value="1"/>
</dbReference>
<dbReference type="Proteomes" id="UP001265550">
    <property type="component" value="Unassembled WGS sequence"/>
</dbReference>
<gene>
    <name evidence="4" type="ORF">J2X09_001873</name>
</gene>
<evidence type="ECO:0000259" key="3">
    <source>
        <dbReference type="Pfam" id="PF05175"/>
    </source>
</evidence>
<evidence type="ECO:0000313" key="4">
    <source>
        <dbReference type="EMBL" id="MDR7094135.1"/>
    </source>
</evidence>
<accession>A0ABU1V9L3</accession>
<dbReference type="PROSITE" id="PS00092">
    <property type="entry name" value="N6_MTASE"/>
    <property type="match status" value="1"/>
</dbReference>
<keyword evidence="1 4" id="KW-0489">Methyltransferase</keyword>
<comment type="caution">
    <text evidence="4">The sequence shown here is derived from an EMBL/GenBank/DDBJ whole genome shotgun (WGS) entry which is preliminary data.</text>
</comment>
<sequence length="246" mass="26921">MRIEQDVMAVLSAANVNGNAVVLTGQLDRKLYERTNKVLEAAGGKWTRSAKAHIFPVDAQERIDQIILTGGIEIPKDEFEFFPTPPAVVSLILERAQIEAGMRVLEPSAGQGAIAYPCAELGAHVHCYELMKANYDRLAAESAFLSVGNVDFLNQFPTGDFHRVVMNPPFSRQADIKHVLHALKFLRPDGRLVSVMANGVEFRQDRRAVEFRELVAERGGEIEALPPGSFKASGTGVNTVLVTIPA</sequence>
<proteinExistence type="predicted"/>
<keyword evidence="2" id="KW-0949">S-adenosyl-L-methionine</keyword>
<evidence type="ECO:0000256" key="1">
    <source>
        <dbReference type="ARBA" id="ARBA00022603"/>
    </source>
</evidence>